<dbReference type="Pfam" id="PF11838">
    <property type="entry name" value="ERAP1_C"/>
    <property type="match status" value="1"/>
</dbReference>
<dbReference type="InterPro" id="IPR024571">
    <property type="entry name" value="ERAP1-like_C_dom"/>
</dbReference>
<feature type="domain" description="ERAP1-like C-terminal" evidence="2">
    <location>
        <begin position="20"/>
        <end position="154"/>
    </location>
</feature>
<evidence type="ECO:0000256" key="1">
    <source>
        <dbReference type="ARBA" id="ARBA00010136"/>
    </source>
</evidence>
<dbReference type="GO" id="GO:0006508">
    <property type="term" value="P:proteolysis"/>
    <property type="evidence" value="ECO:0007669"/>
    <property type="project" value="TreeGrafter"/>
</dbReference>
<dbReference type="GO" id="GO:0008270">
    <property type="term" value="F:zinc ion binding"/>
    <property type="evidence" value="ECO:0007669"/>
    <property type="project" value="TreeGrafter"/>
</dbReference>
<dbReference type="GO" id="GO:0005615">
    <property type="term" value="C:extracellular space"/>
    <property type="evidence" value="ECO:0007669"/>
    <property type="project" value="TreeGrafter"/>
</dbReference>
<dbReference type="GO" id="GO:0043171">
    <property type="term" value="P:peptide catabolic process"/>
    <property type="evidence" value="ECO:0007669"/>
    <property type="project" value="TreeGrafter"/>
</dbReference>
<organism evidence="3 4">
    <name type="scientific">Anopheles atroparvus</name>
    <name type="common">European mosquito</name>
    <dbReference type="NCBI Taxonomy" id="41427"/>
    <lineage>
        <taxon>Eukaryota</taxon>
        <taxon>Metazoa</taxon>
        <taxon>Ecdysozoa</taxon>
        <taxon>Arthropoda</taxon>
        <taxon>Hexapoda</taxon>
        <taxon>Insecta</taxon>
        <taxon>Pterygota</taxon>
        <taxon>Neoptera</taxon>
        <taxon>Endopterygota</taxon>
        <taxon>Diptera</taxon>
        <taxon>Nematocera</taxon>
        <taxon>Culicoidea</taxon>
        <taxon>Culicidae</taxon>
        <taxon>Anophelinae</taxon>
        <taxon>Anopheles</taxon>
    </lineage>
</organism>
<sequence length="154" mass="17805">MPPHVSEVSYTIPLAENETVTFNPYATGYYRMSYEDTMLNELIQRLNTDHTSFQPAARARLIDDTLKVALRDGDDYNATLRLMSYLREETDYVPWVVAHKNLRYLKTMLRGDEKASELLQTFTEQLATPLLEKYSFAKRSGESVNDEELRSIAI</sequence>
<dbReference type="InterPro" id="IPR050344">
    <property type="entry name" value="Peptidase_M1_aminopeptidases"/>
</dbReference>
<dbReference type="EnsemblMetazoa" id="ENSAATROPT005016">
    <property type="protein sequence ID" value="ENSAATROPP004743"/>
    <property type="gene ID" value="ENSAATROPG003994"/>
</dbReference>
<evidence type="ECO:0000259" key="2">
    <source>
        <dbReference type="Pfam" id="PF11838"/>
    </source>
</evidence>
<dbReference type="AlphaFoldDB" id="A0AAG5D252"/>
<dbReference type="Gene3D" id="1.10.3480.20">
    <property type="match status" value="1"/>
</dbReference>
<dbReference type="PANTHER" id="PTHR11533">
    <property type="entry name" value="PROTEASE M1 ZINC METALLOPROTEASE"/>
    <property type="match status" value="1"/>
</dbReference>
<dbReference type="PANTHER" id="PTHR11533:SF301">
    <property type="entry name" value="AMINOPEPTIDASE"/>
    <property type="match status" value="1"/>
</dbReference>
<name>A0AAG5D252_ANOAO</name>
<dbReference type="GO" id="GO:0005737">
    <property type="term" value="C:cytoplasm"/>
    <property type="evidence" value="ECO:0007669"/>
    <property type="project" value="TreeGrafter"/>
</dbReference>
<evidence type="ECO:0000313" key="3">
    <source>
        <dbReference type="EnsemblMetazoa" id="ENSAATROPP004743"/>
    </source>
</evidence>
<dbReference type="Proteomes" id="UP000075880">
    <property type="component" value="Unassembled WGS sequence"/>
</dbReference>
<dbReference type="GO" id="GO:0070006">
    <property type="term" value="F:metalloaminopeptidase activity"/>
    <property type="evidence" value="ECO:0007669"/>
    <property type="project" value="TreeGrafter"/>
</dbReference>
<dbReference type="GO" id="GO:0042277">
    <property type="term" value="F:peptide binding"/>
    <property type="evidence" value="ECO:0007669"/>
    <property type="project" value="TreeGrafter"/>
</dbReference>
<protein>
    <recommendedName>
        <fullName evidence="2">ERAP1-like C-terminal domain-containing protein</fullName>
    </recommendedName>
</protein>
<accession>A0AAG5D252</accession>
<proteinExistence type="inferred from homology"/>
<reference evidence="3" key="1">
    <citation type="submission" date="2024-04" db="UniProtKB">
        <authorList>
            <consortium name="EnsemblMetazoa"/>
        </authorList>
    </citation>
    <scope>IDENTIFICATION</scope>
    <source>
        <strain evidence="3">EBRO</strain>
    </source>
</reference>
<evidence type="ECO:0000313" key="4">
    <source>
        <dbReference type="Proteomes" id="UP000075880"/>
    </source>
</evidence>
<dbReference type="GO" id="GO:0016020">
    <property type="term" value="C:membrane"/>
    <property type="evidence" value="ECO:0007669"/>
    <property type="project" value="TreeGrafter"/>
</dbReference>
<comment type="similarity">
    <text evidence="1">Belongs to the peptidase M1 family.</text>
</comment>
<keyword evidence="4" id="KW-1185">Reference proteome</keyword>